<dbReference type="PANTHER" id="PTHR16165">
    <property type="entry name" value="NXPE FAMILY MEMBER"/>
    <property type="match status" value="1"/>
</dbReference>
<keyword evidence="1" id="KW-1133">Transmembrane helix</keyword>
<gene>
    <name evidence="4" type="primary">LOC109477103</name>
</gene>
<dbReference type="RefSeq" id="XP_019633714.1">
    <property type="nucleotide sequence ID" value="XM_019778155.1"/>
</dbReference>
<feature type="domain" description="NXPE C-terminal" evidence="2">
    <location>
        <begin position="380"/>
        <end position="606"/>
    </location>
</feature>
<proteinExistence type="predicted"/>
<name>A0A6P4ZI54_BRABE</name>
<feature type="transmembrane region" description="Helical" evidence="1">
    <location>
        <begin position="203"/>
        <end position="224"/>
    </location>
</feature>
<protein>
    <submittedName>
        <fullName evidence="4">NXPE family member 3-like isoform X1</fullName>
    </submittedName>
</protein>
<dbReference type="InterPro" id="IPR013783">
    <property type="entry name" value="Ig-like_fold"/>
</dbReference>
<evidence type="ECO:0000259" key="2">
    <source>
        <dbReference type="Pfam" id="PF24536"/>
    </source>
</evidence>
<feature type="transmembrane region" description="Helical" evidence="1">
    <location>
        <begin position="165"/>
        <end position="191"/>
    </location>
</feature>
<dbReference type="InterPro" id="IPR026845">
    <property type="entry name" value="NXPH/NXPE"/>
</dbReference>
<sequence>MVDMMVLQFPYQRFRIRDQDAPKPTFKLSFGPPINSCVLDGPAHISQATYPKYTQVVVLNRDRVYHQGDVLTVMVVARDRNRRKKTYGGDFFRARLVSSDRSSQASSAGHVTDYCNGIYTVQFSLYWAGNVSVSTEGICLQQSQAVWYKPQHFDTYLQCFSSLQFLHFLLLSVYLIMFFDSACTDFFCTTISSSNKTLQRNVLVLPAMWLFIHNFYSFTPVVLYQIKIQLVHPSEGVKVLQRVREVPNKRVFHCTFVNAKSHHKRQCFSSPTPRLSPQRQCDFSKPEVNGTWICQKPDKLPCSAISRCRWDSGKSWAKALRLASKEEKKLLQKPYLEMELELDPKEPIHVLEAELPTPQHLPACTWDKSAALGHWSGKVWKSSVCNVRVFGKEDIRRCLANKTVYFQGDSTIRQWSQRLQKVVPLKYDSSTMDFTALYGGDNSQWNISVRFQFQHFPLQGSAWPIFSTRPYIAETLDAEPGGPNTVIVVSLWAHFTAEPLEMIRSKLYAVRGAIHRLKRRAPGTRVFVRTGTTRNHDGGKIAFYLLGSDWLAYQITEVIREMFRADPDVVVLDTWDMSVCQPGKDNMHPDQTMVDSQLNTLFSHICPK</sequence>
<dbReference type="Pfam" id="PF06312">
    <property type="entry name" value="Neurexophilin"/>
    <property type="match status" value="2"/>
</dbReference>
<keyword evidence="1" id="KW-0472">Membrane</keyword>
<keyword evidence="3" id="KW-1185">Reference proteome</keyword>
<dbReference type="Gene3D" id="2.60.40.10">
    <property type="entry name" value="Immunoglobulins"/>
    <property type="match status" value="1"/>
</dbReference>
<dbReference type="AlphaFoldDB" id="A0A6P4ZI54"/>
<dbReference type="InterPro" id="IPR057106">
    <property type="entry name" value="NXPE4_C"/>
</dbReference>
<dbReference type="PANTHER" id="PTHR16165:SF5">
    <property type="entry name" value="NXPE FAMILY MEMBER 3"/>
    <property type="match status" value="1"/>
</dbReference>
<evidence type="ECO:0000313" key="4">
    <source>
        <dbReference type="RefSeq" id="XP_019633714.1"/>
    </source>
</evidence>
<dbReference type="Pfam" id="PF24536">
    <property type="entry name" value="NXPE4_C"/>
    <property type="match status" value="1"/>
</dbReference>
<reference evidence="4" key="1">
    <citation type="submission" date="2025-08" db="UniProtKB">
        <authorList>
            <consortium name="RefSeq"/>
        </authorList>
    </citation>
    <scope>IDENTIFICATION</scope>
    <source>
        <tissue evidence="4">Gonad</tissue>
    </source>
</reference>
<dbReference type="KEGG" id="bbel:109477103"/>
<dbReference type="GeneID" id="109477103"/>
<evidence type="ECO:0000313" key="3">
    <source>
        <dbReference type="Proteomes" id="UP000515135"/>
    </source>
</evidence>
<dbReference type="Proteomes" id="UP000515135">
    <property type="component" value="Unplaced"/>
</dbReference>
<evidence type="ECO:0000256" key="1">
    <source>
        <dbReference type="SAM" id="Phobius"/>
    </source>
</evidence>
<keyword evidence="1" id="KW-0812">Transmembrane</keyword>
<accession>A0A6P4ZI54</accession>
<organism evidence="3 4">
    <name type="scientific">Branchiostoma belcheri</name>
    <name type="common">Amphioxus</name>
    <dbReference type="NCBI Taxonomy" id="7741"/>
    <lineage>
        <taxon>Eukaryota</taxon>
        <taxon>Metazoa</taxon>
        <taxon>Chordata</taxon>
        <taxon>Cephalochordata</taxon>
        <taxon>Leptocardii</taxon>
        <taxon>Amphioxiformes</taxon>
        <taxon>Branchiostomatidae</taxon>
        <taxon>Branchiostoma</taxon>
    </lineage>
</organism>